<evidence type="ECO:0000256" key="4">
    <source>
        <dbReference type="ARBA" id="ARBA00022729"/>
    </source>
</evidence>
<feature type="domain" description="Sulfatase N-terminal" evidence="10">
    <location>
        <begin position="27"/>
        <end position="381"/>
    </location>
</feature>
<organism evidence="11 12">
    <name type="scientific">Stieleria marina</name>
    <dbReference type="NCBI Taxonomy" id="1930275"/>
    <lineage>
        <taxon>Bacteria</taxon>
        <taxon>Pseudomonadati</taxon>
        <taxon>Planctomycetota</taxon>
        <taxon>Planctomycetia</taxon>
        <taxon>Pirellulales</taxon>
        <taxon>Pirellulaceae</taxon>
        <taxon>Stieleria</taxon>
    </lineage>
</organism>
<evidence type="ECO:0000256" key="8">
    <source>
        <dbReference type="SAM" id="MobiDB-lite"/>
    </source>
</evidence>
<evidence type="ECO:0000256" key="9">
    <source>
        <dbReference type="SAM" id="SignalP"/>
    </source>
</evidence>
<dbReference type="Gene3D" id="3.30.1120.10">
    <property type="match status" value="2"/>
</dbReference>
<keyword evidence="12" id="KW-1185">Reference proteome</keyword>
<evidence type="ECO:0000256" key="5">
    <source>
        <dbReference type="ARBA" id="ARBA00022801"/>
    </source>
</evidence>
<dbReference type="Gene3D" id="3.40.720.10">
    <property type="entry name" value="Alkaline Phosphatase, subunit A"/>
    <property type="match status" value="2"/>
</dbReference>
<evidence type="ECO:0000259" key="10">
    <source>
        <dbReference type="Pfam" id="PF00884"/>
    </source>
</evidence>
<protein>
    <submittedName>
        <fullName evidence="11">Arylsulfatase</fullName>
        <ecNumber evidence="11">3.1.6.1</ecNumber>
    </submittedName>
</protein>
<dbReference type="GO" id="GO:0004065">
    <property type="term" value="F:arylsulfatase activity"/>
    <property type="evidence" value="ECO:0007669"/>
    <property type="project" value="UniProtKB-EC"/>
</dbReference>
<feature type="chain" id="PRO_5021979947" evidence="9">
    <location>
        <begin position="23"/>
        <end position="1172"/>
    </location>
</feature>
<dbReference type="InterPro" id="IPR017850">
    <property type="entry name" value="Alkaline_phosphatase_core_sf"/>
</dbReference>
<keyword evidence="7" id="KW-0325">Glycoprotein</keyword>
<dbReference type="PANTHER" id="PTHR42693">
    <property type="entry name" value="ARYLSULFATASE FAMILY MEMBER"/>
    <property type="match status" value="1"/>
</dbReference>
<evidence type="ECO:0000256" key="1">
    <source>
        <dbReference type="ARBA" id="ARBA00001913"/>
    </source>
</evidence>
<dbReference type="InterPro" id="IPR000917">
    <property type="entry name" value="Sulfatase_N"/>
</dbReference>
<dbReference type="FunFam" id="3.40.720.10:FF:000023">
    <property type="entry name" value="Arylsulfatase A"/>
    <property type="match status" value="2"/>
</dbReference>
<evidence type="ECO:0000256" key="6">
    <source>
        <dbReference type="ARBA" id="ARBA00022837"/>
    </source>
</evidence>
<dbReference type="InterPro" id="IPR050738">
    <property type="entry name" value="Sulfatase"/>
</dbReference>
<keyword evidence="4 9" id="KW-0732">Signal</keyword>
<dbReference type="RefSeq" id="WP_419189526.1">
    <property type="nucleotide sequence ID" value="NZ_CP036526.1"/>
</dbReference>
<comment type="cofactor">
    <cofactor evidence="1">
        <name>Ca(2+)</name>
        <dbReference type="ChEBI" id="CHEBI:29108"/>
    </cofactor>
</comment>
<evidence type="ECO:0000256" key="7">
    <source>
        <dbReference type="ARBA" id="ARBA00023180"/>
    </source>
</evidence>
<evidence type="ECO:0000256" key="3">
    <source>
        <dbReference type="ARBA" id="ARBA00022723"/>
    </source>
</evidence>
<dbReference type="Pfam" id="PF00884">
    <property type="entry name" value="Sulfatase"/>
    <property type="match status" value="2"/>
</dbReference>
<keyword evidence="5 11" id="KW-0378">Hydrolase</keyword>
<feature type="region of interest" description="Disordered" evidence="8">
    <location>
        <begin position="704"/>
        <end position="731"/>
    </location>
</feature>
<dbReference type="EC" id="3.1.6.1" evidence="11"/>
<proteinExistence type="inferred from homology"/>
<comment type="similarity">
    <text evidence="2">Belongs to the sulfatase family.</text>
</comment>
<feature type="domain" description="Sulfatase N-terminal" evidence="10">
    <location>
        <begin position="736"/>
        <end position="1063"/>
    </location>
</feature>
<accession>A0A517NMD3</accession>
<keyword evidence="3" id="KW-0479">Metal-binding</keyword>
<dbReference type="CDD" id="cd16026">
    <property type="entry name" value="GALNS_like"/>
    <property type="match status" value="1"/>
</dbReference>
<dbReference type="AlphaFoldDB" id="A0A517NMD3"/>
<evidence type="ECO:0000256" key="2">
    <source>
        <dbReference type="ARBA" id="ARBA00008779"/>
    </source>
</evidence>
<dbReference type="CDD" id="cd16143">
    <property type="entry name" value="ARS_like"/>
    <property type="match status" value="1"/>
</dbReference>
<feature type="compositionally biased region" description="Basic residues" evidence="8">
    <location>
        <begin position="513"/>
        <end position="524"/>
    </location>
</feature>
<feature type="signal peptide" evidence="9">
    <location>
        <begin position="1"/>
        <end position="22"/>
    </location>
</feature>
<sequence precursor="true">MRLISVAPALCIILLTASSSLAADHPPNVVLIFADDLGYGDVGCYGATKIQTPNIDKLAAEGRRFTDAHSASAVCTPSRYGLLTGEYPSRKNIWGPAPVTSPLLVDTDQLTIADVFKNDGYSTGAFGKWHLGFGKGTNEWKQPFRPGPLDLGFDYYFGVPLVNSAPPYVFVENDRVVGRASEDPLVYLGRKAGDKVSPITPLTKEHGNRVPNFFGGATEAHKLYNDFTLGTTLAERATRWIGDQVDKPFFLYLSTTNIHHPFTPAPRFQGTSQCGLYGDFVHELDWIVGEVMTTLEAKGVADNTLVIFTSDNGGMFNHGGQKAFQMGHQQNGDLLGFKFGVWEGGHRVPLIARWPGHIKPGTTSTQLISGVDMLATFAALTQQDLDRQQLADSVNVLPALIGEPESPLRDTLVLSPHKQTHLAIRKGKWVYIGARGSGGFGGKPGSHAAGGPVCASFVGSVNSDFEAGKYKADAPRAQLYDLQSDVKQTRNLHNEYPEIVKEMSELLESYAPPKRKPAPVKGKPRAPGNPAKKIPAVPSTRSASFDFESGKLDPWKVIKGKFGHSVGSRDLFFRDQGEYNKQGKYYLTTLESSADADRGLDPQTGVIFSPQFIPKAGSMTFRVGGGSGKDTYVALCTADGEELLKAHGINNQVMQKVSWDLAPYAGKKLFLKVVDQAAGGWGHITADDFQFDAEVLKQSPEPTALAAGSANRGGDVHQPAASVSRLTEPQSNNTRPNFVVIFTDDQGYADLSCFGGKHVNTPRIDQMAAEGMKLTSFYVAAPLCTPSRAALMTGCYPRRIDMAYGSDFAVLLAADKKGLNPEEITIAEVLKSAGYKTGMFGKWHLGDQPEFLPTRQGFDQYFGIPYSHDIHPFHPRQSHFKFPPLALLDNEEVIEMDPDADYLTQRITQRAVKFIEESKDEPFFLYVPHPIPHAPLHVSPEFMAKAPAKVRAKLKNEKKVDYGTRRGLFGQAISEIDWSVGQILDALNKNGLDENTFVMFTSDNGPANGKATPLRGKKGSTFEGGMREPTVIRWPGKISAGQVNDEIMTAMDLLPTFAKLAGAKIPTDRTIDGKDIWPTLTGKAGTPYEAFFYYRDNSLNAVRSGIWKLHLKDGEPTQLCNLETDIGEKKNFIKAQPEVVQRLVGYVKVFEKDIAADNRPAALVKNSKPLAK</sequence>
<keyword evidence="6" id="KW-0106">Calcium</keyword>
<dbReference type="Proteomes" id="UP000319817">
    <property type="component" value="Chromosome"/>
</dbReference>
<dbReference type="PROSITE" id="PS00523">
    <property type="entry name" value="SULFATASE_1"/>
    <property type="match status" value="2"/>
</dbReference>
<gene>
    <name evidence="11" type="primary">atsA_13</name>
    <name evidence="11" type="ORF">K239x_02290</name>
</gene>
<dbReference type="PANTHER" id="PTHR42693:SF53">
    <property type="entry name" value="ENDO-4-O-SULFATASE"/>
    <property type="match status" value="1"/>
</dbReference>
<reference evidence="11 12" key="1">
    <citation type="submission" date="2019-02" db="EMBL/GenBank/DDBJ databases">
        <title>Deep-cultivation of Planctomycetes and their phenomic and genomic characterization uncovers novel biology.</title>
        <authorList>
            <person name="Wiegand S."/>
            <person name="Jogler M."/>
            <person name="Boedeker C."/>
            <person name="Pinto D."/>
            <person name="Vollmers J."/>
            <person name="Rivas-Marin E."/>
            <person name="Kohn T."/>
            <person name="Peeters S.H."/>
            <person name="Heuer A."/>
            <person name="Rast P."/>
            <person name="Oberbeckmann S."/>
            <person name="Bunk B."/>
            <person name="Jeske O."/>
            <person name="Meyerdierks A."/>
            <person name="Storesund J.E."/>
            <person name="Kallscheuer N."/>
            <person name="Luecker S."/>
            <person name="Lage O.M."/>
            <person name="Pohl T."/>
            <person name="Merkel B.J."/>
            <person name="Hornburger P."/>
            <person name="Mueller R.-W."/>
            <person name="Bruemmer F."/>
            <person name="Labrenz M."/>
            <person name="Spormann A.M."/>
            <person name="Op den Camp H."/>
            <person name="Overmann J."/>
            <person name="Amann R."/>
            <person name="Jetten M.S.M."/>
            <person name="Mascher T."/>
            <person name="Medema M.H."/>
            <person name="Devos D.P."/>
            <person name="Kaster A.-K."/>
            <person name="Ovreas L."/>
            <person name="Rohde M."/>
            <person name="Galperin M.Y."/>
            <person name="Jogler C."/>
        </authorList>
    </citation>
    <scope>NUCLEOTIDE SEQUENCE [LARGE SCALE GENOMIC DNA]</scope>
    <source>
        <strain evidence="11 12">K23_9</strain>
    </source>
</reference>
<dbReference type="SUPFAM" id="SSF53649">
    <property type="entry name" value="Alkaline phosphatase-like"/>
    <property type="match status" value="2"/>
</dbReference>
<feature type="region of interest" description="Disordered" evidence="8">
    <location>
        <begin position="510"/>
        <end position="539"/>
    </location>
</feature>
<name>A0A517NMD3_9BACT</name>
<evidence type="ECO:0000313" key="11">
    <source>
        <dbReference type="EMBL" id="QDT08292.1"/>
    </source>
</evidence>
<dbReference type="EMBL" id="CP036526">
    <property type="protein sequence ID" value="QDT08292.1"/>
    <property type="molecule type" value="Genomic_DNA"/>
</dbReference>
<dbReference type="InterPro" id="IPR024607">
    <property type="entry name" value="Sulfatase_CS"/>
</dbReference>
<dbReference type="GO" id="GO:0046872">
    <property type="term" value="F:metal ion binding"/>
    <property type="evidence" value="ECO:0007669"/>
    <property type="project" value="UniProtKB-KW"/>
</dbReference>
<evidence type="ECO:0000313" key="12">
    <source>
        <dbReference type="Proteomes" id="UP000319817"/>
    </source>
</evidence>